<dbReference type="Proteomes" id="UP000003577">
    <property type="component" value="Unassembled WGS sequence"/>
</dbReference>
<evidence type="ECO:0000313" key="2">
    <source>
        <dbReference type="Proteomes" id="UP000003577"/>
    </source>
</evidence>
<organism evidence="1 2">
    <name type="scientific">[Ruminococcus] torques ATCC 27756</name>
    <dbReference type="NCBI Taxonomy" id="411460"/>
    <lineage>
        <taxon>Bacteria</taxon>
        <taxon>Bacillati</taxon>
        <taxon>Bacillota</taxon>
        <taxon>Clostridia</taxon>
        <taxon>Lachnospirales</taxon>
        <taxon>Lachnospiraceae</taxon>
        <taxon>Mediterraneibacter</taxon>
    </lineage>
</organism>
<gene>
    <name evidence="1" type="ORF">RUMTOR_01491</name>
</gene>
<reference evidence="1 2" key="2">
    <citation type="submission" date="2007-04" db="EMBL/GenBank/DDBJ databases">
        <title>Draft genome sequence of Ruminococcus torques (ATCC 27756).</title>
        <authorList>
            <person name="Sudarsanam P."/>
            <person name="Ley R."/>
            <person name="Guruge J."/>
            <person name="Turnbaugh P.J."/>
            <person name="Mahowald M."/>
            <person name="Liep D."/>
            <person name="Gordon J."/>
        </authorList>
    </citation>
    <scope>NUCLEOTIDE SEQUENCE [LARGE SCALE GENOMIC DNA]</scope>
    <source>
        <strain evidence="1 2">ATCC 27756</strain>
    </source>
</reference>
<comment type="caution">
    <text evidence="1">The sequence shown here is derived from an EMBL/GenBank/DDBJ whole genome shotgun (WGS) entry which is preliminary data.</text>
</comment>
<dbReference type="EMBL" id="AAVP02000006">
    <property type="protein sequence ID" value="EDK24237.1"/>
    <property type="molecule type" value="Genomic_DNA"/>
</dbReference>
<dbReference type="HOGENOM" id="CLU_3080967_0_0_9"/>
<sequence length="64" mass="7433">MCLERLTVRNGSMIRNIFGLFSCKNQGKNGYFPVMYSNKRTGYAKDKNLRNSKKKKKEIAVKEV</sequence>
<protein>
    <submittedName>
        <fullName evidence="1">Uncharacterized protein</fullName>
    </submittedName>
</protein>
<name>A5KML8_9FIRM</name>
<dbReference type="PaxDb" id="411460-RUMTOR_01491"/>
<reference evidence="1 2" key="1">
    <citation type="submission" date="2007-03" db="EMBL/GenBank/DDBJ databases">
        <authorList>
            <person name="Fulton L."/>
            <person name="Clifton S."/>
            <person name="Fulton B."/>
            <person name="Xu J."/>
            <person name="Minx P."/>
            <person name="Pepin K.H."/>
            <person name="Johnson M."/>
            <person name="Thiruvilangam P."/>
            <person name="Bhonagiri V."/>
            <person name="Nash W.E."/>
            <person name="Mardis E.R."/>
            <person name="Wilson R.K."/>
        </authorList>
    </citation>
    <scope>NUCLEOTIDE SEQUENCE [LARGE SCALE GENOMIC DNA]</scope>
    <source>
        <strain evidence="1 2">ATCC 27756</strain>
    </source>
</reference>
<proteinExistence type="predicted"/>
<dbReference type="AlphaFoldDB" id="A5KML8"/>
<accession>A5KML8</accession>
<evidence type="ECO:0000313" key="1">
    <source>
        <dbReference type="EMBL" id="EDK24237.1"/>
    </source>
</evidence>